<protein>
    <submittedName>
        <fullName evidence="2">Paraquat-inducible protein A</fullName>
    </submittedName>
</protein>
<dbReference type="Proteomes" id="UP001056201">
    <property type="component" value="Chromosome 2"/>
</dbReference>
<feature type="transmembrane region" description="Helical" evidence="1">
    <location>
        <begin position="113"/>
        <end position="141"/>
    </location>
</feature>
<proteinExistence type="predicted"/>
<accession>A0ABY4SCY0</accession>
<dbReference type="EMBL" id="CP097636">
    <property type="protein sequence ID" value="URI09170.1"/>
    <property type="molecule type" value="Genomic_DNA"/>
</dbReference>
<gene>
    <name evidence="2" type="ORF">MW290_26765</name>
</gene>
<keyword evidence="1" id="KW-0472">Membrane</keyword>
<evidence type="ECO:0000313" key="2">
    <source>
        <dbReference type="EMBL" id="URI09170.1"/>
    </source>
</evidence>
<name>A0ABY4SCY0_AQUTE</name>
<sequence>MPATAPTPAAKATRASGSWLVGCELCDALNQVQADQPATCWRCESPLHTLHHGASAESASRLSGVIALLTAAWVCIIATHLEPMVSLALRGLESSVTLSGAAVVLWQQGKLALSAALFITTVIAPATEMAAMLLVAVALWWRARSPAALRPPPRWLGPVLHLWQGMRDWNMTEILVLGTAVALVKLGQLATLVVGPGLVALMAFMALRLAALRLLSPVDAWALLDPREVRLR</sequence>
<organism evidence="2 3">
    <name type="scientific">Aquincola tertiaricarbonis</name>
    <dbReference type="NCBI Taxonomy" id="391953"/>
    <lineage>
        <taxon>Bacteria</taxon>
        <taxon>Pseudomonadati</taxon>
        <taxon>Pseudomonadota</taxon>
        <taxon>Betaproteobacteria</taxon>
        <taxon>Burkholderiales</taxon>
        <taxon>Sphaerotilaceae</taxon>
        <taxon>Aquincola</taxon>
    </lineage>
</organism>
<keyword evidence="1" id="KW-0812">Transmembrane</keyword>
<reference evidence="2" key="1">
    <citation type="submission" date="2022-05" db="EMBL/GenBank/DDBJ databases">
        <title>An RpoN-dependent PEP-CTERM gene is involved in floc formation of an Aquincola tertiaricarbonis strain.</title>
        <authorList>
            <person name="Qiu D."/>
            <person name="Xia M."/>
        </authorList>
    </citation>
    <scope>NUCLEOTIDE SEQUENCE</scope>
    <source>
        <strain evidence="2">RN12</strain>
    </source>
</reference>
<keyword evidence="1" id="KW-1133">Transmembrane helix</keyword>
<dbReference type="InterPro" id="IPR007498">
    <property type="entry name" value="PqiA-like"/>
</dbReference>
<evidence type="ECO:0000256" key="1">
    <source>
        <dbReference type="SAM" id="Phobius"/>
    </source>
</evidence>
<keyword evidence="3" id="KW-1185">Reference proteome</keyword>
<feature type="transmembrane region" description="Helical" evidence="1">
    <location>
        <begin position="62"/>
        <end position="81"/>
    </location>
</feature>
<evidence type="ECO:0000313" key="3">
    <source>
        <dbReference type="Proteomes" id="UP001056201"/>
    </source>
</evidence>
<dbReference type="Pfam" id="PF04403">
    <property type="entry name" value="PqiA"/>
    <property type="match status" value="1"/>
</dbReference>
<feature type="transmembrane region" description="Helical" evidence="1">
    <location>
        <begin position="174"/>
        <end position="207"/>
    </location>
</feature>